<dbReference type="Pfam" id="PF12679">
    <property type="entry name" value="ABC2_membrane_2"/>
    <property type="match status" value="1"/>
</dbReference>
<reference evidence="3" key="1">
    <citation type="submission" date="2016-11" db="EMBL/GenBank/DDBJ databases">
        <authorList>
            <person name="Papadimitriou K."/>
        </authorList>
    </citation>
    <scope>NUCLEOTIDE SEQUENCE [LARGE SCALE GENOMIC DNA]</scope>
    <source>
        <strain evidence="3">ACA-DC 1533</strain>
    </source>
</reference>
<organism evidence="2 3">
    <name type="scientific">Ligilactobacillus acidipiscis</name>
    <dbReference type="NCBI Taxonomy" id="89059"/>
    <lineage>
        <taxon>Bacteria</taxon>
        <taxon>Bacillati</taxon>
        <taxon>Bacillota</taxon>
        <taxon>Bacilli</taxon>
        <taxon>Lactobacillales</taxon>
        <taxon>Lactobacillaceae</taxon>
        <taxon>Ligilactobacillus</taxon>
    </lineage>
</organism>
<dbReference type="KEGG" id="laca:LAC1533_0639"/>
<proteinExistence type="predicted"/>
<protein>
    <submittedName>
        <fullName evidence="2">ABC transporter, permease</fullName>
    </submittedName>
</protein>
<feature type="transmembrane region" description="Helical" evidence="1">
    <location>
        <begin position="70"/>
        <end position="92"/>
    </location>
</feature>
<dbReference type="PANTHER" id="PTHR37305:SF2">
    <property type="entry name" value="BACITRACIN TRANSPORT PERMEASE PROTEIN BCRB"/>
    <property type="match status" value="1"/>
</dbReference>
<keyword evidence="1" id="KW-1133">Transmembrane helix</keyword>
<evidence type="ECO:0000256" key="1">
    <source>
        <dbReference type="SAM" id="Phobius"/>
    </source>
</evidence>
<dbReference type="GO" id="GO:0140359">
    <property type="term" value="F:ABC-type transporter activity"/>
    <property type="evidence" value="ECO:0007669"/>
    <property type="project" value="InterPro"/>
</dbReference>
<keyword evidence="1" id="KW-0472">Membrane</keyword>
<dbReference type="Proteomes" id="UP000190935">
    <property type="component" value="Chromosome I"/>
</dbReference>
<dbReference type="EMBL" id="LT630287">
    <property type="protein sequence ID" value="SFV40059.1"/>
    <property type="molecule type" value="Genomic_DNA"/>
</dbReference>
<gene>
    <name evidence="2" type="ORF">LAC1533_0639</name>
</gene>
<dbReference type="GO" id="GO:0005886">
    <property type="term" value="C:plasma membrane"/>
    <property type="evidence" value="ECO:0007669"/>
    <property type="project" value="UniProtKB-SubCell"/>
</dbReference>
<feature type="transmembrane region" description="Helical" evidence="1">
    <location>
        <begin position="404"/>
        <end position="422"/>
    </location>
</feature>
<feature type="transmembrane region" description="Helical" evidence="1">
    <location>
        <begin position="373"/>
        <end position="397"/>
    </location>
</feature>
<sequence>MFSKPIFKQSVRSNGALWLVITLVASALFSNFIIRFDPADFGALSSAAEGTAFGSVLSGFGTILGTLETFYKMIAIMLGLVYIIFSANNLVVNEVDSGSMAYTLSTPIRRSTVIFTKMAYMIGSIVLMFGILTGVGLGVSELAHHNVSGSPMTEDVEAAADAMDRKPSYVRKHLYMIKDDKYAMQAGAEARKMDKTAYGEYLDQAILRDSYKAAATKLTDNRQDKYSDSDKDKDEIEITEQELAKKPQLMMKDNDALEAGAKVTGQSVNGYRNSVNDQIKNSKNNQQKEALSKLAADPTVILSTATTAGAKAIHTSESNIKGNMSLLKDDKAIKAASKATKVPEGQLKALIDSSEVNAALKSDKSLEFDISTFVWLNVGACLLILGMGSISFFASTLFNRSNQAMVLGAGLPFAFFLISMVIQQSDSLENLKYFSLTTLYKTDEILSNGDFGIPLLILGGIAAVLYGMSAVIFYKKDLPL</sequence>
<feature type="transmembrane region" description="Helical" evidence="1">
    <location>
        <begin position="118"/>
        <end position="139"/>
    </location>
</feature>
<dbReference type="GeneID" id="95348710"/>
<evidence type="ECO:0000313" key="3">
    <source>
        <dbReference type="Proteomes" id="UP000190935"/>
    </source>
</evidence>
<dbReference type="RefSeq" id="WP_079578812.1">
    <property type="nucleotide sequence ID" value="NZ_LT630287.1"/>
</dbReference>
<feature type="transmembrane region" description="Helical" evidence="1">
    <location>
        <begin position="15"/>
        <end position="34"/>
    </location>
</feature>
<feature type="transmembrane region" description="Helical" evidence="1">
    <location>
        <begin position="451"/>
        <end position="474"/>
    </location>
</feature>
<accession>A0A1K1KMC6</accession>
<dbReference type="AlphaFoldDB" id="A0A1K1KMC6"/>
<evidence type="ECO:0000313" key="2">
    <source>
        <dbReference type="EMBL" id="SFV40059.1"/>
    </source>
</evidence>
<feature type="transmembrane region" description="Helical" evidence="1">
    <location>
        <begin position="41"/>
        <end position="64"/>
    </location>
</feature>
<name>A0A1K1KMC6_9LACO</name>
<dbReference type="PANTHER" id="PTHR37305">
    <property type="entry name" value="INTEGRAL MEMBRANE PROTEIN-RELATED"/>
    <property type="match status" value="1"/>
</dbReference>
<keyword evidence="1" id="KW-0812">Transmembrane</keyword>